<accession>A0AAW1JGZ7</accession>
<feature type="region of interest" description="Disordered" evidence="1">
    <location>
        <begin position="436"/>
        <end position="455"/>
    </location>
</feature>
<feature type="compositionally biased region" description="Polar residues" evidence="1">
    <location>
        <begin position="204"/>
        <end position="215"/>
    </location>
</feature>
<keyword evidence="2" id="KW-0732">Signal</keyword>
<evidence type="ECO:0000256" key="1">
    <source>
        <dbReference type="SAM" id="MobiDB-lite"/>
    </source>
</evidence>
<proteinExistence type="predicted"/>
<feature type="compositionally biased region" description="Basic and acidic residues" evidence="1">
    <location>
        <begin position="232"/>
        <end position="263"/>
    </location>
</feature>
<dbReference type="AlphaFoldDB" id="A0AAW1JGZ7"/>
<evidence type="ECO:0000256" key="2">
    <source>
        <dbReference type="SAM" id="SignalP"/>
    </source>
</evidence>
<evidence type="ECO:0000313" key="3">
    <source>
        <dbReference type="EMBL" id="KAK9702751.1"/>
    </source>
</evidence>
<comment type="caution">
    <text evidence="3">The sequence shown here is derived from an EMBL/GenBank/DDBJ whole genome shotgun (WGS) entry which is preliminary data.</text>
</comment>
<keyword evidence="4" id="KW-1185">Reference proteome</keyword>
<feature type="region of interest" description="Disordered" evidence="1">
    <location>
        <begin position="154"/>
        <end position="369"/>
    </location>
</feature>
<reference evidence="3 4" key="1">
    <citation type="journal article" date="2024" name="BMC Genomics">
        <title>De novo assembly and annotation of Popillia japonica's genome with initial clues to its potential as an invasive pest.</title>
        <authorList>
            <person name="Cucini C."/>
            <person name="Boschi S."/>
            <person name="Funari R."/>
            <person name="Cardaioli E."/>
            <person name="Iannotti N."/>
            <person name="Marturano G."/>
            <person name="Paoli F."/>
            <person name="Bruttini M."/>
            <person name="Carapelli A."/>
            <person name="Frati F."/>
            <person name="Nardi F."/>
        </authorList>
    </citation>
    <scope>NUCLEOTIDE SEQUENCE [LARGE SCALE GENOMIC DNA]</scope>
    <source>
        <strain evidence="3">DMR45628</strain>
    </source>
</reference>
<feature type="compositionally biased region" description="Polar residues" evidence="1">
    <location>
        <begin position="266"/>
        <end position="281"/>
    </location>
</feature>
<feature type="compositionally biased region" description="Basic and acidic residues" evidence="1">
    <location>
        <begin position="35"/>
        <end position="67"/>
    </location>
</feature>
<protein>
    <submittedName>
        <fullName evidence="3">Uncharacterized protein</fullName>
    </submittedName>
</protein>
<dbReference type="EMBL" id="JASPKY010000384">
    <property type="protein sequence ID" value="KAK9702751.1"/>
    <property type="molecule type" value="Genomic_DNA"/>
</dbReference>
<sequence>MRFLVVAVFLIICLLVNTSRALPIDDDHNHADMHRLKEKTQDEPPTKPEQDPSVRRVRQGEAKREKNVLGGIRANDDDSAVEPPVKEEYGSKTLRESRDVEAPQEKSDESQPQPPKEISEKTAAPQPGSSQFNEQKFLAHTEIFLGTSDLHHSHNLKRQADTDARQAVPGAIEQSKDFDEGEVELSEDKHLKTRQVNPEPPQRQQPDQTKAETQPQPQPAAFRRSRQAAQEVEAKETAQKEEAPQKVSAEVERKDPTPKDSKPRRQASNEANSEKQPQQPAQALRRYRQADDKTKIEEVQDEKAKEKSFRRIRSDTGAKDKKPQRSEEQKSQNKKIGDEEAPQNRENGRKSRRSIFESQEKTNTDDVREHISLVRLIRSFDADPQKIPRKREAVDITFLQDPLTNPAHYYTIIDSRPARSADQFQVYTNDGAEIVEDRFGPDDEHSEGHGSRRYF</sequence>
<dbReference type="Proteomes" id="UP001458880">
    <property type="component" value="Unassembled WGS sequence"/>
</dbReference>
<feature type="signal peptide" evidence="2">
    <location>
        <begin position="1"/>
        <end position="21"/>
    </location>
</feature>
<feature type="chain" id="PRO_5043867145" evidence="2">
    <location>
        <begin position="22"/>
        <end position="455"/>
    </location>
</feature>
<name>A0AAW1JGZ7_POPJA</name>
<organism evidence="3 4">
    <name type="scientific">Popillia japonica</name>
    <name type="common">Japanese beetle</name>
    <dbReference type="NCBI Taxonomy" id="7064"/>
    <lineage>
        <taxon>Eukaryota</taxon>
        <taxon>Metazoa</taxon>
        <taxon>Ecdysozoa</taxon>
        <taxon>Arthropoda</taxon>
        <taxon>Hexapoda</taxon>
        <taxon>Insecta</taxon>
        <taxon>Pterygota</taxon>
        <taxon>Neoptera</taxon>
        <taxon>Endopterygota</taxon>
        <taxon>Coleoptera</taxon>
        <taxon>Polyphaga</taxon>
        <taxon>Scarabaeiformia</taxon>
        <taxon>Scarabaeidae</taxon>
        <taxon>Rutelinae</taxon>
        <taxon>Popillia</taxon>
    </lineage>
</organism>
<feature type="region of interest" description="Disordered" evidence="1">
    <location>
        <begin position="35"/>
        <end position="137"/>
    </location>
</feature>
<feature type="compositionally biased region" description="Basic and acidic residues" evidence="1">
    <location>
        <begin position="84"/>
        <end position="109"/>
    </location>
</feature>
<evidence type="ECO:0000313" key="4">
    <source>
        <dbReference type="Proteomes" id="UP001458880"/>
    </source>
</evidence>
<gene>
    <name evidence="3" type="ORF">QE152_g29749</name>
</gene>
<feature type="compositionally biased region" description="Basic and acidic residues" evidence="1">
    <location>
        <begin position="288"/>
        <end position="369"/>
    </location>
</feature>